<feature type="chain" id="PRO_5042130600" evidence="1">
    <location>
        <begin position="17"/>
        <end position="93"/>
    </location>
</feature>
<evidence type="ECO:0000256" key="1">
    <source>
        <dbReference type="SAM" id="SignalP"/>
    </source>
</evidence>
<proteinExistence type="predicted"/>
<evidence type="ECO:0000313" key="3">
    <source>
        <dbReference type="Proteomes" id="UP001249851"/>
    </source>
</evidence>
<gene>
    <name evidence="2" type="ORF">P5673_012941</name>
</gene>
<feature type="signal peptide" evidence="1">
    <location>
        <begin position="1"/>
        <end position="16"/>
    </location>
</feature>
<keyword evidence="1" id="KW-0732">Signal</keyword>
<organism evidence="2 3">
    <name type="scientific">Acropora cervicornis</name>
    <name type="common">Staghorn coral</name>
    <dbReference type="NCBI Taxonomy" id="6130"/>
    <lineage>
        <taxon>Eukaryota</taxon>
        <taxon>Metazoa</taxon>
        <taxon>Cnidaria</taxon>
        <taxon>Anthozoa</taxon>
        <taxon>Hexacorallia</taxon>
        <taxon>Scleractinia</taxon>
        <taxon>Astrocoeniina</taxon>
        <taxon>Acroporidae</taxon>
        <taxon>Acropora</taxon>
    </lineage>
</organism>
<evidence type="ECO:0000313" key="2">
    <source>
        <dbReference type="EMBL" id="KAK2563925.1"/>
    </source>
</evidence>
<accession>A0AAD9QMB1</accession>
<reference evidence="2" key="2">
    <citation type="journal article" date="2023" name="Science">
        <title>Genomic signatures of disease resistance in endangered staghorn corals.</title>
        <authorList>
            <person name="Vollmer S.V."/>
            <person name="Selwyn J.D."/>
            <person name="Despard B.A."/>
            <person name="Roesel C.L."/>
        </authorList>
    </citation>
    <scope>NUCLEOTIDE SEQUENCE</scope>
    <source>
        <strain evidence="2">K2</strain>
    </source>
</reference>
<dbReference type="AlphaFoldDB" id="A0AAD9QMB1"/>
<sequence>MVYYFQICLISNLVLSANLSTVPIENHELVISGSLEEGRLLFQIATKLCCKLQRLFIMTAKTNLSQMTTLSYDKSQLKKEFHREAFLMGREKK</sequence>
<keyword evidence="3" id="KW-1185">Reference proteome</keyword>
<dbReference type="Proteomes" id="UP001249851">
    <property type="component" value="Unassembled WGS sequence"/>
</dbReference>
<reference evidence="2" key="1">
    <citation type="journal article" date="2023" name="G3 (Bethesda)">
        <title>Whole genome assembly and annotation of the endangered Caribbean coral Acropora cervicornis.</title>
        <authorList>
            <person name="Selwyn J.D."/>
            <person name="Vollmer S.V."/>
        </authorList>
    </citation>
    <scope>NUCLEOTIDE SEQUENCE</scope>
    <source>
        <strain evidence="2">K2</strain>
    </source>
</reference>
<comment type="caution">
    <text evidence="2">The sequence shown here is derived from an EMBL/GenBank/DDBJ whole genome shotgun (WGS) entry which is preliminary data.</text>
</comment>
<protein>
    <submittedName>
        <fullName evidence="2">Uncharacterized protein</fullName>
    </submittedName>
</protein>
<dbReference type="EMBL" id="JARQWQ010000024">
    <property type="protein sequence ID" value="KAK2563925.1"/>
    <property type="molecule type" value="Genomic_DNA"/>
</dbReference>
<name>A0AAD9QMB1_ACRCE</name>
<feature type="non-terminal residue" evidence="2">
    <location>
        <position position="93"/>
    </location>
</feature>